<dbReference type="InterPro" id="IPR050951">
    <property type="entry name" value="Retrovirus_Pol_polyprotein"/>
</dbReference>
<keyword evidence="2" id="KW-1185">Reference proteome</keyword>
<dbReference type="SUPFAM" id="SSF56672">
    <property type="entry name" value="DNA/RNA polymerases"/>
    <property type="match status" value="1"/>
</dbReference>
<proteinExistence type="predicted"/>
<accession>A0AAV7W0Y6</accession>
<evidence type="ECO:0000313" key="1">
    <source>
        <dbReference type="EMBL" id="KAJ1206714.1"/>
    </source>
</evidence>
<reference evidence="1" key="1">
    <citation type="journal article" date="2022" name="bioRxiv">
        <title>Sequencing and chromosome-scale assembly of the giantPleurodeles waltlgenome.</title>
        <authorList>
            <person name="Brown T."/>
            <person name="Elewa A."/>
            <person name="Iarovenko S."/>
            <person name="Subramanian E."/>
            <person name="Araus A.J."/>
            <person name="Petzold A."/>
            <person name="Susuki M."/>
            <person name="Suzuki K.-i.T."/>
            <person name="Hayashi T."/>
            <person name="Toyoda A."/>
            <person name="Oliveira C."/>
            <person name="Osipova E."/>
            <person name="Leigh N.D."/>
            <person name="Simon A."/>
            <person name="Yun M.H."/>
        </authorList>
    </citation>
    <scope>NUCLEOTIDE SEQUENCE</scope>
    <source>
        <strain evidence="1">20211129_DDA</strain>
        <tissue evidence="1">Liver</tissue>
    </source>
</reference>
<dbReference type="InterPro" id="IPR043502">
    <property type="entry name" value="DNA/RNA_pol_sf"/>
</dbReference>
<dbReference type="EMBL" id="JANPWB010000002">
    <property type="protein sequence ID" value="KAJ1206714.1"/>
    <property type="molecule type" value="Genomic_DNA"/>
</dbReference>
<name>A0AAV7W0Y6_PLEWA</name>
<dbReference type="AlphaFoldDB" id="A0AAV7W0Y6"/>
<evidence type="ECO:0000313" key="2">
    <source>
        <dbReference type="Proteomes" id="UP001066276"/>
    </source>
</evidence>
<dbReference type="Gene3D" id="3.10.10.10">
    <property type="entry name" value="HIV Type 1 Reverse Transcriptase, subunit A, domain 1"/>
    <property type="match status" value="1"/>
</dbReference>
<sequence>MADSGSPITILSDVTFDRLWSGKQLHRSDVNPKAFGEFDIAMKGFFMDILDFKSRCINTKIYVAERGRDILGWQDQKDIGIIKGFEYQIKLKKDAVPVKQKLRPVPFSVRQDLKTLLHEMCEQGIITPVDSSKWISAIVLAKKKGGSIRLCVDLRALNRNILVDAHPLPRINDLLANLGKSRGRDPVTDLRPTWLDDVTGLSADSVDLRQVRMRVRGKQEKSKDYFDRVKSVKDLEVEPGDWALVKKPMKINKGDSKFSQPVKVEKISRRAVCLQGKGWWNKNAVVKITSEQADIIKKTLGDVPLHDNFECDFWDVVYDKETHNRDFGSPLTDCSIVQRNVVDSSVNKNVNRTCRVRNAPVRFKDFVRY</sequence>
<evidence type="ECO:0008006" key="3">
    <source>
        <dbReference type="Google" id="ProtNLM"/>
    </source>
</evidence>
<protein>
    <recommendedName>
        <fullName evidence="3">Reverse transcriptase</fullName>
    </recommendedName>
</protein>
<dbReference type="PANTHER" id="PTHR37984">
    <property type="entry name" value="PROTEIN CBG26694"/>
    <property type="match status" value="1"/>
</dbReference>
<gene>
    <name evidence="1" type="ORF">NDU88_002115</name>
</gene>
<dbReference type="Proteomes" id="UP001066276">
    <property type="component" value="Chromosome 1_2"/>
</dbReference>
<organism evidence="1 2">
    <name type="scientific">Pleurodeles waltl</name>
    <name type="common">Iberian ribbed newt</name>
    <dbReference type="NCBI Taxonomy" id="8319"/>
    <lineage>
        <taxon>Eukaryota</taxon>
        <taxon>Metazoa</taxon>
        <taxon>Chordata</taxon>
        <taxon>Craniata</taxon>
        <taxon>Vertebrata</taxon>
        <taxon>Euteleostomi</taxon>
        <taxon>Amphibia</taxon>
        <taxon>Batrachia</taxon>
        <taxon>Caudata</taxon>
        <taxon>Salamandroidea</taxon>
        <taxon>Salamandridae</taxon>
        <taxon>Pleurodelinae</taxon>
        <taxon>Pleurodeles</taxon>
    </lineage>
</organism>
<dbReference type="PANTHER" id="PTHR37984:SF5">
    <property type="entry name" value="PROTEIN NYNRIN-LIKE"/>
    <property type="match status" value="1"/>
</dbReference>
<comment type="caution">
    <text evidence="1">The sequence shown here is derived from an EMBL/GenBank/DDBJ whole genome shotgun (WGS) entry which is preliminary data.</text>
</comment>